<name>A0A8J2KJK3_9HEXA</name>
<dbReference type="Proteomes" id="UP000708208">
    <property type="component" value="Unassembled WGS sequence"/>
</dbReference>
<feature type="region of interest" description="Disordered" evidence="1">
    <location>
        <begin position="1"/>
        <end position="26"/>
    </location>
</feature>
<reference evidence="2" key="1">
    <citation type="submission" date="2021-06" db="EMBL/GenBank/DDBJ databases">
        <authorList>
            <person name="Hodson N. C."/>
            <person name="Mongue J. A."/>
            <person name="Jaron S. K."/>
        </authorList>
    </citation>
    <scope>NUCLEOTIDE SEQUENCE</scope>
</reference>
<accession>A0A8J2KJK3</accession>
<dbReference type="AlphaFoldDB" id="A0A8J2KJK3"/>
<dbReference type="EMBL" id="CAJVCH010350891">
    <property type="protein sequence ID" value="CAG7815690.1"/>
    <property type="molecule type" value="Genomic_DNA"/>
</dbReference>
<proteinExistence type="predicted"/>
<evidence type="ECO:0000256" key="1">
    <source>
        <dbReference type="SAM" id="MobiDB-lite"/>
    </source>
</evidence>
<comment type="caution">
    <text evidence="2">The sequence shown here is derived from an EMBL/GenBank/DDBJ whole genome shotgun (WGS) entry which is preliminary data.</text>
</comment>
<organism evidence="2 3">
    <name type="scientific">Allacma fusca</name>
    <dbReference type="NCBI Taxonomy" id="39272"/>
    <lineage>
        <taxon>Eukaryota</taxon>
        <taxon>Metazoa</taxon>
        <taxon>Ecdysozoa</taxon>
        <taxon>Arthropoda</taxon>
        <taxon>Hexapoda</taxon>
        <taxon>Collembola</taxon>
        <taxon>Symphypleona</taxon>
        <taxon>Sminthuridae</taxon>
        <taxon>Allacma</taxon>
    </lineage>
</organism>
<protein>
    <submittedName>
        <fullName evidence="2">Uncharacterized protein</fullName>
    </submittedName>
</protein>
<sequence>MAEKSQAQKPETHNSRGTTHTRDPRPREKVPRICIYYYLFIQFCPLVEAPSSGPNSVATDERCLASGQQVTTPTAQMTPVADQHAGTGTQEKHHETRKWTQRPTNCREDLTDVTPNSQGLHHCGSLTGPITREMKGKPC</sequence>
<gene>
    <name evidence="2" type="ORF">AFUS01_LOCUS26354</name>
</gene>
<keyword evidence="3" id="KW-1185">Reference proteome</keyword>
<evidence type="ECO:0000313" key="2">
    <source>
        <dbReference type="EMBL" id="CAG7815690.1"/>
    </source>
</evidence>
<evidence type="ECO:0000313" key="3">
    <source>
        <dbReference type="Proteomes" id="UP000708208"/>
    </source>
</evidence>
<feature type="compositionally biased region" description="Basic and acidic residues" evidence="1">
    <location>
        <begin position="10"/>
        <end position="26"/>
    </location>
</feature>